<feature type="domain" description="RsbT co-antagonist protein RsbRD N-terminal" evidence="1">
    <location>
        <begin position="39"/>
        <end position="144"/>
    </location>
</feature>
<evidence type="ECO:0000259" key="1">
    <source>
        <dbReference type="Pfam" id="PF14361"/>
    </source>
</evidence>
<organism evidence="2">
    <name type="scientific">marine metagenome</name>
    <dbReference type="NCBI Taxonomy" id="408172"/>
    <lineage>
        <taxon>unclassified sequences</taxon>
        <taxon>metagenomes</taxon>
        <taxon>ecological metagenomes</taxon>
    </lineage>
</organism>
<proteinExistence type="predicted"/>
<dbReference type="InterPro" id="IPR025751">
    <property type="entry name" value="RsbRD_N_dom"/>
</dbReference>
<accession>A0A381NIB7</accession>
<sequence length="163" mass="19000">MSNSLNKLLAQNQQQILEKWLNPRLAIFSKQKQSLIMTQMDQFQNPIRHQLHEGLKVVLENFEIKGEKFKEALEQICRILAIQDFPPSKAMALFYELKEIVRKLAKETGVGFKAKDWVEFNSTIESMTLEAFDCYSAQREKIYQLKVDESKNKAFMLLKKAGI</sequence>
<name>A0A381NIB7_9ZZZZ</name>
<reference evidence="2" key="1">
    <citation type="submission" date="2018-05" db="EMBL/GenBank/DDBJ databases">
        <authorList>
            <person name="Lanie J.A."/>
            <person name="Ng W.-L."/>
            <person name="Kazmierczak K.M."/>
            <person name="Andrzejewski T.M."/>
            <person name="Davidsen T.M."/>
            <person name="Wayne K.J."/>
            <person name="Tettelin H."/>
            <person name="Glass J.I."/>
            <person name="Rusch D."/>
            <person name="Podicherti R."/>
            <person name="Tsui H.-C.T."/>
            <person name="Winkler M.E."/>
        </authorList>
    </citation>
    <scope>NUCLEOTIDE SEQUENCE</scope>
</reference>
<gene>
    <name evidence="2" type="ORF">METZ01_LOCUS7125</name>
</gene>
<dbReference type="AlphaFoldDB" id="A0A381NIB7"/>
<dbReference type="EMBL" id="UINC01000377">
    <property type="protein sequence ID" value="SUZ54271.1"/>
    <property type="molecule type" value="Genomic_DNA"/>
</dbReference>
<dbReference type="Pfam" id="PF14361">
    <property type="entry name" value="RsbRD_N"/>
    <property type="match status" value="1"/>
</dbReference>
<protein>
    <recommendedName>
        <fullName evidence="1">RsbT co-antagonist protein RsbRD N-terminal domain-containing protein</fullName>
    </recommendedName>
</protein>
<evidence type="ECO:0000313" key="2">
    <source>
        <dbReference type="EMBL" id="SUZ54271.1"/>
    </source>
</evidence>